<keyword evidence="10" id="KW-1185">Reference proteome</keyword>
<dbReference type="SUPFAM" id="SSF55083">
    <property type="entry name" value="6-hydroxymethyl-7,8-dihydropterin pyrophosphokinase, HPPK"/>
    <property type="match status" value="1"/>
</dbReference>
<organism evidence="9 10">
    <name type="scientific">Alteromonas salexigens</name>
    <dbReference type="NCBI Taxonomy" id="2982530"/>
    <lineage>
        <taxon>Bacteria</taxon>
        <taxon>Pseudomonadati</taxon>
        <taxon>Pseudomonadota</taxon>
        <taxon>Gammaproteobacteria</taxon>
        <taxon>Alteromonadales</taxon>
        <taxon>Alteromonadaceae</taxon>
        <taxon>Alteromonas/Salinimonas group</taxon>
        <taxon>Alteromonas</taxon>
    </lineage>
</organism>
<evidence type="ECO:0000256" key="3">
    <source>
        <dbReference type="ARBA" id="ARBA00022679"/>
    </source>
</evidence>
<dbReference type="Proteomes" id="UP001209257">
    <property type="component" value="Unassembled WGS sequence"/>
</dbReference>
<dbReference type="PANTHER" id="PTHR43071:SF2">
    <property type="entry name" value="2-AMINO-4-HYDROXY-6-HYDROXYMETHYLDIHYDROPTERIDINE PYROPHOSPHOKINASE"/>
    <property type="match status" value="1"/>
</dbReference>
<comment type="pathway">
    <text evidence="1">Cofactor biosynthesis; tetrahydrofolate biosynthesis; 2-amino-4-hydroxy-6-hydroxymethyl-7,8-dihydropteridine diphosphate from 7,8-dihydroneopterin triphosphate: step 4/4.</text>
</comment>
<dbReference type="InterPro" id="IPR000550">
    <property type="entry name" value="Hppk"/>
</dbReference>
<evidence type="ECO:0000313" key="9">
    <source>
        <dbReference type="EMBL" id="MCU7553079.1"/>
    </source>
</evidence>
<dbReference type="Pfam" id="PF01288">
    <property type="entry name" value="HPPK"/>
    <property type="match status" value="1"/>
</dbReference>
<evidence type="ECO:0000313" key="10">
    <source>
        <dbReference type="Proteomes" id="UP001209257"/>
    </source>
</evidence>
<dbReference type="EMBL" id="JAOTJC010000002">
    <property type="protein sequence ID" value="MCU7553079.1"/>
    <property type="molecule type" value="Genomic_DNA"/>
</dbReference>
<dbReference type="RefSeq" id="WP_262991769.1">
    <property type="nucleotide sequence ID" value="NZ_JAOTJC010000002.1"/>
</dbReference>
<keyword evidence="7" id="KW-0289">Folate biosynthesis</keyword>
<reference evidence="10" key="1">
    <citation type="submission" date="2023-07" db="EMBL/GenBank/DDBJ databases">
        <title>Study on multiphase classification of strain Alteromonas salexigens isolated from the Yellow Sea.</title>
        <authorList>
            <person name="Sun L."/>
        </authorList>
    </citation>
    <scope>NUCLEOTIDE SEQUENCE [LARGE SCALE GENOMIC DNA]</scope>
    <source>
        <strain evidence="10">ASW11-19</strain>
    </source>
</reference>
<accession>A0ABT2VM35</accession>
<gene>
    <name evidence="9" type="primary">folK</name>
    <name evidence="9" type="ORF">OCL06_00545</name>
</gene>
<keyword evidence="6" id="KW-0067">ATP-binding</keyword>
<evidence type="ECO:0000256" key="4">
    <source>
        <dbReference type="ARBA" id="ARBA00022741"/>
    </source>
</evidence>
<keyword evidence="3 9" id="KW-0808">Transferase</keyword>
<sequence length="165" mass="18754">MKQHRILISVGSNIERTYHTRQSRIALAHYFDNLVCSRVYESQAVGFDGKPFYNLVVQADTSKSIEEVCAILKQIEVDNGRVHSQKKFCSRTLDLDLLTYDDVVTTQPVVLPREEILYNAFVLQPLAELVPAGLHPVTNESYAALWQNFDKSSQALHPIAFEWSS</sequence>
<dbReference type="InterPro" id="IPR035907">
    <property type="entry name" value="Hppk_sf"/>
</dbReference>
<evidence type="ECO:0000256" key="7">
    <source>
        <dbReference type="ARBA" id="ARBA00022909"/>
    </source>
</evidence>
<keyword evidence="4" id="KW-0547">Nucleotide-binding</keyword>
<evidence type="ECO:0000259" key="8">
    <source>
        <dbReference type="Pfam" id="PF01288"/>
    </source>
</evidence>
<evidence type="ECO:0000256" key="6">
    <source>
        <dbReference type="ARBA" id="ARBA00022840"/>
    </source>
</evidence>
<dbReference type="NCBIfam" id="TIGR01498">
    <property type="entry name" value="folK"/>
    <property type="match status" value="1"/>
</dbReference>
<evidence type="ECO:0000256" key="5">
    <source>
        <dbReference type="ARBA" id="ARBA00022777"/>
    </source>
</evidence>
<protein>
    <recommendedName>
        <fullName evidence="2">2-amino-4-hydroxy-6-hydroxymethyldihydropteridine diphosphokinase</fullName>
        <ecNumber evidence="2">2.7.6.3</ecNumber>
    </recommendedName>
</protein>
<evidence type="ECO:0000256" key="1">
    <source>
        <dbReference type="ARBA" id="ARBA00005051"/>
    </source>
</evidence>
<comment type="caution">
    <text evidence="9">The sequence shown here is derived from an EMBL/GenBank/DDBJ whole genome shotgun (WGS) entry which is preliminary data.</text>
</comment>
<evidence type="ECO:0000256" key="2">
    <source>
        <dbReference type="ARBA" id="ARBA00013253"/>
    </source>
</evidence>
<name>A0ABT2VM35_9ALTE</name>
<keyword evidence="5" id="KW-0418">Kinase</keyword>
<dbReference type="Gene3D" id="3.30.70.560">
    <property type="entry name" value="7,8-Dihydro-6-hydroxymethylpterin-pyrophosphokinase HPPK"/>
    <property type="match status" value="1"/>
</dbReference>
<dbReference type="EC" id="2.7.6.3" evidence="2"/>
<feature type="domain" description="7,8-dihydro-6-hydroxymethylpterin-pyrophosphokinase" evidence="8">
    <location>
        <begin position="8"/>
        <end position="131"/>
    </location>
</feature>
<proteinExistence type="predicted"/>
<dbReference type="PANTHER" id="PTHR43071">
    <property type="entry name" value="2-AMINO-4-HYDROXY-6-HYDROXYMETHYLDIHYDROPTERIDINE PYROPHOSPHOKINASE"/>
    <property type="match status" value="1"/>
</dbReference>
<dbReference type="GO" id="GO:0003848">
    <property type="term" value="F:2-amino-4-hydroxy-6-hydroxymethyldihydropteridine diphosphokinase activity"/>
    <property type="evidence" value="ECO:0007669"/>
    <property type="project" value="UniProtKB-EC"/>
</dbReference>